<evidence type="ECO:0000256" key="3">
    <source>
        <dbReference type="PROSITE-ProRule" id="PRU00335"/>
    </source>
</evidence>
<evidence type="ECO:0000313" key="5">
    <source>
        <dbReference type="EMBL" id="AOM84087.1"/>
    </source>
</evidence>
<dbReference type="Pfam" id="PF14278">
    <property type="entry name" value="TetR_C_8"/>
    <property type="match status" value="1"/>
</dbReference>
<accession>A0A1D7QYK7</accession>
<dbReference type="SUPFAM" id="SSF46689">
    <property type="entry name" value="Homeodomain-like"/>
    <property type="match status" value="1"/>
</dbReference>
<evidence type="ECO:0000313" key="6">
    <source>
        <dbReference type="Proteomes" id="UP000094463"/>
    </source>
</evidence>
<dbReference type="InterPro" id="IPR039532">
    <property type="entry name" value="TetR_C_Firmicutes"/>
</dbReference>
<dbReference type="STRING" id="632773.BBEV_2750"/>
<keyword evidence="1" id="KW-0678">Repressor</keyword>
<dbReference type="EMBL" id="CP012502">
    <property type="protein sequence ID" value="AOM84087.1"/>
    <property type="molecule type" value="Genomic_DNA"/>
</dbReference>
<dbReference type="PANTHER" id="PTHR43479:SF7">
    <property type="entry name" value="TETR-FAMILY TRANSCRIPTIONAL REGULATOR"/>
    <property type="match status" value="1"/>
</dbReference>
<sequence>MSLDRRISKSKRALHDALLLLAEDQPLDKLSVTQIVQQAELNRGTFYKHYDSKEQLLTELIDHVLIELADAFRSPYADLHPFSLKDLTPGHIKIFDHVYEHARFYSAVLNSKVIPGVQERIIDTLKHLAKDVVPSGQMAQTDIVPHLFISYYAHALFGLIKEWVRSDFCYSSSYMSRQLIQILRQQPVGEAPQP</sequence>
<dbReference type="InterPro" id="IPR001647">
    <property type="entry name" value="HTH_TetR"/>
</dbReference>
<reference evidence="5 6" key="1">
    <citation type="submission" date="2015-08" db="EMBL/GenBank/DDBJ databases">
        <title>The complete genome sequence of Bacillus beveridgei MLTeJB.</title>
        <authorList>
            <person name="Hanson T.E."/>
            <person name="Mesa C."/>
            <person name="Basesman S.M."/>
            <person name="Oremland R.S."/>
        </authorList>
    </citation>
    <scope>NUCLEOTIDE SEQUENCE [LARGE SCALE GENOMIC DNA]</scope>
    <source>
        <strain evidence="5 6">MLTeJB</strain>
    </source>
</reference>
<evidence type="ECO:0000256" key="2">
    <source>
        <dbReference type="ARBA" id="ARBA00023125"/>
    </source>
</evidence>
<dbReference type="InterPro" id="IPR009057">
    <property type="entry name" value="Homeodomain-like_sf"/>
</dbReference>
<keyword evidence="6" id="KW-1185">Reference proteome</keyword>
<dbReference type="PANTHER" id="PTHR43479">
    <property type="entry name" value="ACREF/ENVCD OPERON REPRESSOR-RELATED"/>
    <property type="match status" value="1"/>
</dbReference>
<organism evidence="5 6">
    <name type="scientific">Salisediminibacterium beveridgei</name>
    <dbReference type="NCBI Taxonomy" id="632773"/>
    <lineage>
        <taxon>Bacteria</taxon>
        <taxon>Bacillati</taxon>
        <taxon>Bacillota</taxon>
        <taxon>Bacilli</taxon>
        <taxon>Bacillales</taxon>
        <taxon>Bacillaceae</taxon>
        <taxon>Salisediminibacterium</taxon>
    </lineage>
</organism>
<dbReference type="KEGG" id="bbev:BBEV_2750"/>
<dbReference type="GO" id="GO:0003677">
    <property type="term" value="F:DNA binding"/>
    <property type="evidence" value="ECO:0007669"/>
    <property type="project" value="UniProtKB-UniRule"/>
</dbReference>
<dbReference type="AlphaFoldDB" id="A0A1D7QYK7"/>
<dbReference type="PROSITE" id="PS50977">
    <property type="entry name" value="HTH_TETR_2"/>
    <property type="match status" value="1"/>
</dbReference>
<keyword evidence="2 3" id="KW-0238">DNA-binding</keyword>
<proteinExistence type="predicted"/>
<dbReference type="Proteomes" id="UP000094463">
    <property type="component" value="Chromosome"/>
</dbReference>
<evidence type="ECO:0000256" key="1">
    <source>
        <dbReference type="ARBA" id="ARBA00022491"/>
    </source>
</evidence>
<feature type="domain" description="HTH tetR-type" evidence="4">
    <location>
        <begin position="8"/>
        <end position="68"/>
    </location>
</feature>
<gene>
    <name evidence="5" type="ORF">BBEV_2750</name>
</gene>
<feature type="DNA-binding region" description="H-T-H motif" evidence="3">
    <location>
        <begin position="31"/>
        <end position="50"/>
    </location>
</feature>
<name>A0A1D7QYK7_9BACI</name>
<dbReference type="Pfam" id="PF00440">
    <property type="entry name" value="TetR_N"/>
    <property type="match status" value="1"/>
</dbReference>
<dbReference type="OrthoDB" id="9810250at2"/>
<dbReference type="InterPro" id="IPR050624">
    <property type="entry name" value="HTH-type_Tx_Regulator"/>
</dbReference>
<evidence type="ECO:0000259" key="4">
    <source>
        <dbReference type="PROSITE" id="PS50977"/>
    </source>
</evidence>
<protein>
    <submittedName>
        <fullName evidence="5">Transcriptional regulator, TetR family</fullName>
    </submittedName>
</protein>
<dbReference type="Gene3D" id="1.10.357.10">
    <property type="entry name" value="Tetracycline Repressor, domain 2"/>
    <property type="match status" value="1"/>
</dbReference>